<evidence type="ECO:0000256" key="1">
    <source>
        <dbReference type="SAM" id="MobiDB-lite"/>
    </source>
</evidence>
<keyword evidence="3" id="KW-1185">Reference proteome</keyword>
<proteinExistence type="predicted"/>
<dbReference type="AlphaFoldDB" id="A0A4Z1FQR2"/>
<evidence type="ECO:0000313" key="2">
    <source>
        <dbReference type="EMBL" id="TGO27114.1"/>
    </source>
</evidence>
<dbReference type="Proteomes" id="UP000297910">
    <property type="component" value="Unassembled WGS sequence"/>
</dbReference>
<protein>
    <submittedName>
        <fullName evidence="2">Uncharacterized protein</fullName>
    </submittedName>
</protein>
<comment type="caution">
    <text evidence="2">The sequence shown here is derived from an EMBL/GenBank/DDBJ whole genome shotgun (WGS) entry which is preliminary data.</text>
</comment>
<sequence length="279" mass="31104">MLTTRQNVRAQNIEVGCILFLPSASFAGDLKCMWSDVNGHPCRNNGRCVLKQEGHDHPVVIIGKHYGPNGIMPDIPKLSFVQVKAFAVLMTHGIFHGATTPGPSIFSPYGHYERSQSTGQLTFPQSCRSRYWFRSVEYLRRGPGNFRIPHVFFASPSSLKTMTTDLGARAYDSRLDEGSYLRLMQRLNLEPKPYAPDDYWDDDWPALPNGDSAEHEQPSSHAGTSRPSGVEPVDSFNQPYGHYIVNRGCMGNRGCMVDDFESYLAVPILGPAPRGNKIL</sequence>
<feature type="region of interest" description="Disordered" evidence="1">
    <location>
        <begin position="205"/>
        <end position="232"/>
    </location>
</feature>
<name>A0A4Z1FQR2_9HELO</name>
<accession>A0A4Z1FQR2</accession>
<organism evidence="2 3">
    <name type="scientific">Botrytis paeoniae</name>
    <dbReference type="NCBI Taxonomy" id="278948"/>
    <lineage>
        <taxon>Eukaryota</taxon>
        <taxon>Fungi</taxon>
        <taxon>Dikarya</taxon>
        <taxon>Ascomycota</taxon>
        <taxon>Pezizomycotina</taxon>
        <taxon>Leotiomycetes</taxon>
        <taxon>Helotiales</taxon>
        <taxon>Sclerotiniaceae</taxon>
        <taxon>Botrytis</taxon>
    </lineage>
</organism>
<reference evidence="2 3" key="1">
    <citation type="submission" date="2017-12" db="EMBL/GenBank/DDBJ databases">
        <title>Comparative genomics of Botrytis spp.</title>
        <authorList>
            <person name="Valero-Jimenez C.A."/>
            <person name="Tapia P."/>
            <person name="Veloso J."/>
            <person name="Silva-Moreno E."/>
            <person name="Staats M."/>
            <person name="Valdes J.H."/>
            <person name="Van Kan J.A.L."/>
        </authorList>
    </citation>
    <scope>NUCLEOTIDE SEQUENCE [LARGE SCALE GENOMIC DNA]</scope>
    <source>
        <strain evidence="2 3">Bp0003</strain>
    </source>
</reference>
<evidence type="ECO:0000313" key="3">
    <source>
        <dbReference type="Proteomes" id="UP000297910"/>
    </source>
</evidence>
<gene>
    <name evidence="2" type="ORF">BPAE_0047g00300</name>
</gene>
<dbReference type="EMBL" id="PQXI01000047">
    <property type="protein sequence ID" value="TGO27114.1"/>
    <property type="molecule type" value="Genomic_DNA"/>
</dbReference>